<name>A0A834DGI8_9CHIR</name>
<dbReference type="Proteomes" id="UP000664940">
    <property type="component" value="Unassembled WGS sequence"/>
</dbReference>
<reference evidence="1 2" key="1">
    <citation type="journal article" date="2020" name="Nature">
        <title>Six reference-quality genomes reveal evolution of bat adaptations.</title>
        <authorList>
            <person name="Jebb D."/>
            <person name="Huang Z."/>
            <person name="Pippel M."/>
            <person name="Hughes G.M."/>
            <person name="Lavrichenko K."/>
            <person name="Devanna P."/>
            <person name="Winkler S."/>
            <person name="Jermiin L.S."/>
            <person name="Skirmuntt E.C."/>
            <person name="Katzourakis A."/>
            <person name="Burkitt-Gray L."/>
            <person name="Ray D.A."/>
            <person name="Sullivan K.A.M."/>
            <person name="Roscito J.G."/>
            <person name="Kirilenko B.M."/>
            <person name="Davalos L.M."/>
            <person name="Corthals A.P."/>
            <person name="Power M.L."/>
            <person name="Jones G."/>
            <person name="Ransome R.D."/>
            <person name="Dechmann D.K.N."/>
            <person name="Locatelli A.G."/>
            <person name="Puechmaille S.J."/>
            <person name="Fedrigo O."/>
            <person name="Jarvis E.D."/>
            <person name="Hiller M."/>
            <person name="Vernes S.C."/>
            <person name="Myers E.W."/>
            <person name="Teeling E.C."/>
        </authorList>
    </citation>
    <scope>NUCLEOTIDE SEQUENCE [LARGE SCALE GENOMIC DNA]</scope>
    <source>
        <strain evidence="1">Bat1K_MPI-CBG_1</strain>
    </source>
</reference>
<comment type="caution">
    <text evidence="1">The sequence shown here is derived from an EMBL/GenBank/DDBJ whole genome shotgun (WGS) entry which is preliminary data.</text>
</comment>
<accession>A0A834DGI8</accession>
<evidence type="ECO:0000313" key="2">
    <source>
        <dbReference type="Proteomes" id="UP000664940"/>
    </source>
</evidence>
<evidence type="ECO:0000313" key="1">
    <source>
        <dbReference type="EMBL" id="KAF6082495.1"/>
    </source>
</evidence>
<organism evidence="1 2">
    <name type="scientific">Phyllostomus discolor</name>
    <name type="common">pale spear-nosed bat</name>
    <dbReference type="NCBI Taxonomy" id="89673"/>
    <lineage>
        <taxon>Eukaryota</taxon>
        <taxon>Metazoa</taxon>
        <taxon>Chordata</taxon>
        <taxon>Craniata</taxon>
        <taxon>Vertebrata</taxon>
        <taxon>Euteleostomi</taxon>
        <taxon>Mammalia</taxon>
        <taxon>Eutheria</taxon>
        <taxon>Laurasiatheria</taxon>
        <taxon>Chiroptera</taxon>
        <taxon>Yangochiroptera</taxon>
        <taxon>Phyllostomidae</taxon>
        <taxon>Phyllostominae</taxon>
        <taxon>Phyllostomus</taxon>
    </lineage>
</organism>
<gene>
    <name evidence="1" type="ORF">HJG60_015016</name>
</gene>
<dbReference type="AlphaFoldDB" id="A0A834DGI8"/>
<protein>
    <submittedName>
        <fullName evidence="1">Phosphatidylserine decarboxylase</fullName>
    </submittedName>
</protein>
<dbReference type="EMBL" id="JABVXQ010000013">
    <property type="protein sequence ID" value="KAF6082495.1"/>
    <property type="molecule type" value="Genomic_DNA"/>
</dbReference>
<sequence length="139" mass="16042">MAASVGQRYLRLLRWVTPLTSSLYHCENPALSHCLQSLRKLPLRAFSTNARKVHTAPVRILFLFRPLPFLFVTGGGYAGYRQYEKYRERELEKLGLDIPPKLASHWEAFLKEQRLPRVGCSRKLREDRTTCIPSSARGL</sequence>
<proteinExistence type="predicted"/>